<dbReference type="RefSeq" id="WP_091275844.1">
    <property type="nucleotide sequence ID" value="NZ_FNDK01000024.1"/>
</dbReference>
<keyword evidence="2" id="KW-0812">Transmembrane</keyword>
<sequence>MGKLFKGCLTVIIAVVALIIIIAIFAGGGEGTDQETGSEPDESVEDVDGNENSENEESTSEDSAETEKGLLTEEKFEQIQSGMTYDEVVEIIGSEGELISETGEEGTEFHTEMYMWDATDSVLGNANFTFQGSELTSKAQAGLGDSSEVTITLDEFNQLENGMTTEEVFDIVGGEGELSSETGEEGTEFHTVSYTYYGENGFGANASLMFQGGKLMSKSQTGLE</sequence>
<dbReference type="Gene3D" id="3.10.450.730">
    <property type="entry name" value="BLIP domain"/>
    <property type="match status" value="1"/>
</dbReference>
<dbReference type="Pfam" id="PF07467">
    <property type="entry name" value="BLIP"/>
    <property type="match status" value="1"/>
</dbReference>
<keyword evidence="2" id="KW-0472">Membrane</keyword>
<keyword evidence="4" id="KW-1185">Reference proteome</keyword>
<gene>
    <name evidence="3" type="ORF">SAMN05192534_12470</name>
</gene>
<evidence type="ECO:0000313" key="3">
    <source>
        <dbReference type="EMBL" id="SDI19810.1"/>
    </source>
</evidence>
<dbReference type="SUPFAM" id="SSF55648">
    <property type="entry name" value="beta-lactamase-inhibitor protein, BLIP"/>
    <property type="match status" value="1"/>
</dbReference>
<accession>A0A1G8IMS0</accession>
<dbReference type="Proteomes" id="UP000199163">
    <property type="component" value="Unassembled WGS sequence"/>
</dbReference>
<proteinExistence type="predicted"/>
<feature type="transmembrane region" description="Helical" evidence="2">
    <location>
        <begin position="7"/>
        <end position="28"/>
    </location>
</feature>
<feature type="compositionally biased region" description="Acidic residues" evidence="1">
    <location>
        <begin position="32"/>
        <end position="64"/>
    </location>
</feature>
<name>A0A1G8IMS0_9BACI</name>
<evidence type="ECO:0000256" key="1">
    <source>
        <dbReference type="SAM" id="MobiDB-lite"/>
    </source>
</evidence>
<dbReference type="AlphaFoldDB" id="A0A1G8IMS0"/>
<dbReference type="OrthoDB" id="570195at2"/>
<dbReference type="InterPro" id="IPR009099">
    <property type="entry name" value="Beta-lactamas_inhib"/>
</dbReference>
<evidence type="ECO:0000256" key="2">
    <source>
        <dbReference type="SAM" id="Phobius"/>
    </source>
</evidence>
<organism evidence="3 4">
    <name type="scientific">Alteribacillus persepolensis</name>
    <dbReference type="NCBI Taxonomy" id="568899"/>
    <lineage>
        <taxon>Bacteria</taxon>
        <taxon>Bacillati</taxon>
        <taxon>Bacillota</taxon>
        <taxon>Bacilli</taxon>
        <taxon>Bacillales</taxon>
        <taxon>Bacillaceae</taxon>
        <taxon>Alteribacillus</taxon>
    </lineage>
</organism>
<dbReference type="STRING" id="568899.SAMN05192534_12470"/>
<evidence type="ECO:0000313" key="4">
    <source>
        <dbReference type="Proteomes" id="UP000199163"/>
    </source>
</evidence>
<protein>
    <submittedName>
        <fullName evidence="3">Beta-lactamase inhibitor (BLIP)</fullName>
    </submittedName>
</protein>
<dbReference type="InterPro" id="IPR024221">
    <property type="entry name" value="BLIP_dom_sf"/>
</dbReference>
<feature type="region of interest" description="Disordered" evidence="1">
    <location>
        <begin position="29"/>
        <end position="68"/>
    </location>
</feature>
<reference evidence="3 4" key="1">
    <citation type="submission" date="2016-10" db="EMBL/GenBank/DDBJ databases">
        <authorList>
            <person name="de Groot N.N."/>
        </authorList>
    </citation>
    <scope>NUCLEOTIDE SEQUENCE [LARGE SCALE GENOMIC DNA]</scope>
    <source>
        <strain evidence="3 4">DSM 21632</strain>
    </source>
</reference>
<keyword evidence="2" id="KW-1133">Transmembrane helix</keyword>
<dbReference type="EMBL" id="FNDK01000024">
    <property type="protein sequence ID" value="SDI19810.1"/>
    <property type="molecule type" value="Genomic_DNA"/>
</dbReference>